<feature type="region of interest" description="Disordered" evidence="1">
    <location>
        <begin position="283"/>
        <end position="317"/>
    </location>
</feature>
<evidence type="ECO:0000313" key="4">
    <source>
        <dbReference type="Proteomes" id="UP000807353"/>
    </source>
</evidence>
<dbReference type="Proteomes" id="UP000807353">
    <property type="component" value="Unassembled WGS sequence"/>
</dbReference>
<evidence type="ECO:0000256" key="1">
    <source>
        <dbReference type="SAM" id="MobiDB-lite"/>
    </source>
</evidence>
<keyword evidence="2" id="KW-1133">Transmembrane helix</keyword>
<proteinExistence type="predicted"/>
<evidence type="ECO:0000313" key="3">
    <source>
        <dbReference type="EMBL" id="KAF9465690.1"/>
    </source>
</evidence>
<dbReference type="OrthoDB" id="3357408at2759"/>
<feature type="compositionally biased region" description="Basic and acidic residues" evidence="1">
    <location>
        <begin position="305"/>
        <end position="314"/>
    </location>
</feature>
<feature type="transmembrane region" description="Helical" evidence="2">
    <location>
        <begin position="49"/>
        <end position="70"/>
    </location>
</feature>
<accession>A0A9P5YBK2</accession>
<organism evidence="3 4">
    <name type="scientific">Collybia nuda</name>
    <dbReference type="NCBI Taxonomy" id="64659"/>
    <lineage>
        <taxon>Eukaryota</taxon>
        <taxon>Fungi</taxon>
        <taxon>Dikarya</taxon>
        <taxon>Basidiomycota</taxon>
        <taxon>Agaricomycotina</taxon>
        <taxon>Agaricomycetes</taxon>
        <taxon>Agaricomycetidae</taxon>
        <taxon>Agaricales</taxon>
        <taxon>Tricholomatineae</taxon>
        <taxon>Clitocybaceae</taxon>
        <taxon>Collybia</taxon>
    </lineage>
</organism>
<comment type="caution">
    <text evidence="3">The sequence shown here is derived from an EMBL/GenBank/DDBJ whole genome shotgun (WGS) entry which is preliminary data.</text>
</comment>
<name>A0A9P5YBK2_9AGAR</name>
<feature type="transmembrane region" description="Helical" evidence="2">
    <location>
        <begin position="94"/>
        <end position="114"/>
    </location>
</feature>
<sequence length="340" mass="37499">MEPYSADLATMVALFLGSVAYGINLLSLAACLEAMYMGRSLGIVRRIHYVMLSIALIMFCIATFDIGVMLDNNLEIFVEHNPDAIPSPVALSNWWSMAVFCSFIAQAFLGDAVLIYRAYIIWDRRWWLIVLPIITWLGATACGIGGVTVGAKTFHSTEHADIAPFVTALVAQTFATNFVTSSLIIGFFWNAHKKISAHNAQQQTSDPLTKITEAGVESGVLYTSSMLLLLIIYAAGSHTSQIPMSRIIVQVIAITFNLIITVGMRQEERFRVSVKRSLSQTEPSNVSPVALSADNPSTHTRSHVTRSDSSDSFDRSFGTKSERTLKDYRGSIHVPVRREI</sequence>
<reference evidence="3" key="1">
    <citation type="submission" date="2020-11" db="EMBL/GenBank/DDBJ databases">
        <authorList>
            <consortium name="DOE Joint Genome Institute"/>
            <person name="Ahrendt S."/>
            <person name="Riley R."/>
            <person name="Andreopoulos W."/>
            <person name="Labutti K."/>
            <person name="Pangilinan J."/>
            <person name="Ruiz-Duenas F.J."/>
            <person name="Barrasa J.M."/>
            <person name="Sanchez-Garcia M."/>
            <person name="Camarero S."/>
            <person name="Miyauchi S."/>
            <person name="Serrano A."/>
            <person name="Linde D."/>
            <person name="Babiker R."/>
            <person name="Drula E."/>
            <person name="Ayuso-Fernandez I."/>
            <person name="Pacheco R."/>
            <person name="Padilla G."/>
            <person name="Ferreira P."/>
            <person name="Barriuso J."/>
            <person name="Kellner H."/>
            <person name="Castanera R."/>
            <person name="Alfaro M."/>
            <person name="Ramirez L."/>
            <person name="Pisabarro A.G."/>
            <person name="Kuo A."/>
            <person name="Tritt A."/>
            <person name="Lipzen A."/>
            <person name="He G."/>
            <person name="Yan M."/>
            <person name="Ng V."/>
            <person name="Cullen D."/>
            <person name="Martin F."/>
            <person name="Rosso M.-N."/>
            <person name="Henrissat B."/>
            <person name="Hibbett D."/>
            <person name="Martinez A.T."/>
            <person name="Grigoriev I.V."/>
        </authorList>
    </citation>
    <scope>NUCLEOTIDE SEQUENCE</scope>
    <source>
        <strain evidence="3">CBS 247.69</strain>
    </source>
</reference>
<feature type="transmembrane region" description="Helical" evidence="2">
    <location>
        <begin position="12"/>
        <end position="37"/>
    </location>
</feature>
<dbReference type="AlphaFoldDB" id="A0A9P5YBK2"/>
<feature type="transmembrane region" description="Helical" evidence="2">
    <location>
        <begin position="219"/>
        <end position="235"/>
    </location>
</feature>
<keyword evidence="4" id="KW-1185">Reference proteome</keyword>
<feature type="transmembrane region" description="Helical" evidence="2">
    <location>
        <begin position="162"/>
        <end position="189"/>
    </location>
</feature>
<protein>
    <submittedName>
        <fullName evidence="3">Uncharacterized protein</fullName>
    </submittedName>
</protein>
<keyword evidence="2" id="KW-0812">Transmembrane</keyword>
<gene>
    <name evidence="3" type="ORF">BDZ94DRAFT_296829</name>
</gene>
<feature type="transmembrane region" description="Helical" evidence="2">
    <location>
        <begin position="247"/>
        <end position="264"/>
    </location>
</feature>
<keyword evidence="2" id="KW-0472">Membrane</keyword>
<evidence type="ECO:0000256" key="2">
    <source>
        <dbReference type="SAM" id="Phobius"/>
    </source>
</evidence>
<feature type="transmembrane region" description="Helical" evidence="2">
    <location>
        <begin position="126"/>
        <end position="150"/>
    </location>
</feature>
<dbReference type="EMBL" id="MU150245">
    <property type="protein sequence ID" value="KAF9465690.1"/>
    <property type="molecule type" value="Genomic_DNA"/>
</dbReference>